<evidence type="ECO:0000313" key="1">
    <source>
        <dbReference type="EMBL" id="CAG8729693.1"/>
    </source>
</evidence>
<reference evidence="1" key="1">
    <citation type="submission" date="2021-06" db="EMBL/GenBank/DDBJ databases">
        <authorList>
            <person name="Kallberg Y."/>
            <person name="Tangrot J."/>
            <person name="Rosling A."/>
        </authorList>
    </citation>
    <scope>NUCLEOTIDE SEQUENCE</scope>
    <source>
        <strain evidence="1">CL356</strain>
    </source>
</reference>
<dbReference type="EMBL" id="CAJVPT010042279">
    <property type="protein sequence ID" value="CAG8729693.1"/>
    <property type="molecule type" value="Genomic_DNA"/>
</dbReference>
<dbReference type="Proteomes" id="UP000789525">
    <property type="component" value="Unassembled WGS sequence"/>
</dbReference>
<keyword evidence="2" id="KW-1185">Reference proteome</keyword>
<protein>
    <submittedName>
        <fullName evidence="1">16063_t:CDS:1</fullName>
    </submittedName>
</protein>
<accession>A0ACA9Q041</accession>
<evidence type="ECO:0000313" key="2">
    <source>
        <dbReference type="Proteomes" id="UP000789525"/>
    </source>
</evidence>
<gene>
    <name evidence="1" type="ORF">ACOLOM_LOCUS11559</name>
</gene>
<feature type="non-terminal residue" evidence="1">
    <location>
        <position position="257"/>
    </location>
</feature>
<name>A0ACA9Q041_9GLOM</name>
<comment type="caution">
    <text evidence="1">The sequence shown here is derived from an EMBL/GenBank/DDBJ whole genome shotgun (WGS) entry which is preliminary data.</text>
</comment>
<sequence>MQRNLLASSSADTTVKLWDLQSQKCAYSFNHHKDKVQQVEWHFIDSTILLTASFDKTVAAFDSRAPSNVAYWNLGGADPECIHWDPFAPQYFYVSTEAGFVLYFDVRSPGQTSIFTLHAHDSAVTSLDINPLIQGCVITGSTDKMVKVWDIKDTKPTIVTSRDLGVGKVFSAQFSPDSPFQLAVAGSEGKVFIWDLSSNASVRNSFKGRTNLPIRDDVLNAEKIVATSQDDSSEHDEDEDEDDGVNLEEMEDDSGDD</sequence>
<proteinExistence type="predicted"/>
<organism evidence="1 2">
    <name type="scientific">Acaulospora colombiana</name>
    <dbReference type="NCBI Taxonomy" id="27376"/>
    <lineage>
        <taxon>Eukaryota</taxon>
        <taxon>Fungi</taxon>
        <taxon>Fungi incertae sedis</taxon>
        <taxon>Mucoromycota</taxon>
        <taxon>Glomeromycotina</taxon>
        <taxon>Glomeromycetes</taxon>
        <taxon>Diversisporales</taxon>
        <taxon>Acaulosporaceae</taxon>
        <taxon>Acaulospora</taxon>
    </lineage>
</organism>